<dbReference type="Proteomes" id="UP000238442">
    <property type="component" value="Chromosome"/>
</dbReference>
<dbReference type="OrthoDB" id="121684at2"/>
<evidence type="ECO:0000313" key="2">
    <source>
        <dbReference type="Proteomes" id="UP000238442"/>
    </source>
</evidence>
<evidence type="ECO:0000313" key="1">
    <source>
        <dbReference type="EMBL" id="AVI51948.1"/>
    </source>
</evidence>
<reference evidence="1 2" key="1">
    <citation type="submission" date="2018-02" db="EMBL/GenBank/DDBJ databases">
        <title>Genomic analysis of the strain RR4-38 isolated from a seawater recirculating aquaculture system.</title>
        <authorList>
            <person name="Kim Y.-S."/>
            <person name="Jang Y.H."/>
            <person name="Kim K.-H."/>
        </authorList>
    </citation>
    <scope>NUCLEOTIDE SEQUENCE [LARGE SCALE GENOMIC DNA]</scope>
    <source>
        <strain evidence="1 2">RR4-38</strain>
    </source>
</reference>
<name>A0A2S0HZA4_9FLAO</name>
<dbReference type="AlphaFoldDB" id="A0A2S0HZA4"/>
<dbReference type="KEGG" id="aue:C5O00_12615"/>
<organism evidence="1 2">
    <name type="scientific">Pukyongia salina</name>
    <dbReference type="NCBI Taxonomy" id="2094025"/>
    <lineage>
        <taxon>Bacteria</taxon>
        <taxon>Pseudomonadati</taxon>
        <taxon>Bacteroidota</taxon>
        <taxon>Flavobacteriia</taxon>
        <taxon>Flavobacteriales</taxon>
        <taxon>Flavobacteriaceae</taxon>
        <taxon>Pukyongia</taxon>
    </lineage>
</organism>
<dbReference type="EMBL" id="CP027062">
    <property type="protein sequence ID" value="AVI51948.1"/>
    <property type="molecule type" value="Genomic_DNA"/>
</dbReference>
<accession>A0A2S0HZA4</accession>
<gene>
    <name evidence="1" type="ORF">C5O00_12615</name>
</gene>
<keyword evidence="2" id="KW-1185">Reference proteome</keyword>
<proteinExistence type="predicted"/>
<sequence>MLKFDSNNLSQLNFKTAMKKPIPIQCAQIDDVFEVETMEGTLRGKKGDWLMVGVNGEVYPCDREIFEKTYQIIS</sequence>
<protein>
    <submittedName>
        <fullName evidence="1">Uncharacterized protein</fullName>
    </submittedName>
</protein>